<keyword evidence="2" id="KW-0547">Nucleotide-binding</keyword>
<dbReference type="Pfam" id="PF00005">
    <property type="entry name" value="ABC_tran"/>
    <property type="match status" value="1"/>
</dbReference>
<dbReference type="PROSITE" id="PS50893">
    <property type="entry name" value="ABC_TRANSPORTER_2"/>
    <property type="match status" value="1"/>
</dbReference>
<evidence type="ECO:0000256" key="4">
    <source>
        <dbReference type="ARBA" id="ARBA00022967"/>
    </source>
</evidence>
<dbReference type="CDD" id="cd03214">
    <property type="entry name" value="ABC_Iron-Siderophores_B12_Hemin"/>
    <property type="match status" value="1"/>
</dbReference>
<dbReference type="PANTHER" id="PTHR42794">
    <property type="entry name" value="HEMIN IMPORT ATP-BINDING PROTEIN HMUV"/>
    <property type="match status" value="1"/>
</dbReference>
<protein>
    <submittedName>
        <fullName evidence="6">ABC transporter ATP-binding protein</fullName>
    </submittedName>
</protein>
<dbReference type="Gene3D" id="3.40.50.300">
    <property type="entry name" value="P-loop containing nucleotide triphosphate hydrolases"/>
    <property type="match status" value="1"/>
</dbReference>
<dbReference type="EMBL" id="VXPY01000074">
    <property type="protein sequence ID" value="MYD90712.1"/>
    <property type="molecule type" value="Genomic_DNA"/>
</dbReference>
<dbReference type="FunFam" id="3.40.50.300:FF:000134">
    <property type="entry name" value="Iron-enterobactin ABC transporter ATP-binding protein"/>
    <property type="match status" value="1"/>
</dbReference>
<accession>A0A6B1DVI7</accession>
<dbReference type="GO" id="GO:0016887">
    <property type="term" value="F:ATP hydrolysis activity"/>
    <property type="evidence" value="ECO:0007669"/>
    <property type="project" value="InterPro"/>
</dbReference>
<evidence type="ECO:0000256" key="1">
    <source>
        <dbReference type="ARBA" id="ARBA00022448"/>
    </source>
</evidence>
<dbReference type="PROSITE" id="PS00211">
    <property type="entry name" value="ABC_TRANSPORTER_1"/>
    <property type="match status" value="1"/>
</dbReference>
<keyword evidence="4" id="KW-1278">Translocase</keyword>
<name>A0A6B1DVI7_9CHLR</name>
<keyword evidence="1" id="KW-0813">Transport</keyword>
<dbReference type="AlphaFoldDB" id="A0A6B1DVI7"/>
<reference evidence="6" key="1">
    <citation type="submission" date="2019-09" db="EMBL/GenBank/DDBJ databases">
        <title>Characterisation of the sponge microbiome using genome-centric metagenomics.</title>
        <authorList>
            <person name="Engelberts J.P."/>
            <person name="Robbins S.J."/>
            <person name="De Goeij J.M."/>
            <person name="Aranda M."/>
            <person name="Bell S.C."/>
            <person name="Webster N.S."/>
        </authorList>
    </citation>
    <scope>NUCLEOTIDE SEQUENCE</scope>
    <source>
        <strain evidence="6">SB0662_bin_9</strain>
    </source>
</reference>
<dbReference type="InterPro" id="IPR003439">
    <property type="entry name" value="ABC_transporter-like_ATP-bd"/>
</dbReference>
<comment type="caution">
    <text evidence="6">The sequence shown here is derived from an EMBL/GenBank/DDBJ whole genome shotgun (WGS) entry which is preliminary data.</text>
</comment>
<organism evidence="6">
    <name type="scientific">Caldilineaceae bacterium SB0662_bin_9</name>
    <dbReference type="NCBI Taxonomy" id="2605258"/>
    <lineage>
        <taxon>Bacteria</taxon>
        <taxon>Bacillati</taxon>
        <taxon>Chloroflexota</taxon>
        <taxon>Caldilineae</taxon>
        <taxon>Caldilineales</taxon>
        <taxon>Caldilineaceae</taxon>
    </lineage>
</organism>
<evidence type="ECO:0000259" key="5">
    <source>
        <dbReference type="PROSITE" id="PS50893"/>
    </source>
</evidence>
<dbReference type="InterPro" id="IPR003593">
    <property type="entry name" value="AAA+_ATPase"/>
</dbReference>
<keyword evidence="3 6" id="KW-0067">ATP-binding</keyword>
<dbReference type="PANTHER" id="PTHR42794:SF1">
    <property type="entry name" value="HEMIN IMPORT ATP-BINDING PROTEIN HMUV"/>
    <property type="match status" value="1"/>
</dbReference>
<dbReference type="InterPro" id="IPR017871">
    <property type="entry name" value="ABC_transporter-like_CS"/>
</dbReference>
<evidence type="ECO:0000256" key="2">
    <source>
        <dbReference type="ARBA" id="ARBA00022741"/>
    </source>
</evidence>
<dbReference type="SMART" id="SM00382">
    <property type="entry name" value="AAA"/>
    <property type="match status" value="1"/>
</dbReference>
<gene>
    <name evidence="6" type="ORF">F4Y08_10320</name>
</gene>
<sequence length="284" mass="30254">MKDVSNFHPPEIDAQGLTCVAEMRPLLNNVDLCADKGQFVGLIGPNGAGKSTLLRTLARILQRTEGTVKLGGRDLDALSAREVAAFLALVPQAAPYTQGFHAFELVLMGRYPHLGPFAVEGAADTSAAMAAMSQTETGAFADRTLETLSGGERQRIFLARAVAQHSRVLLLDEPTANLDILHQLKILDLVRRLVDEGLTAVAAIHDLNLAARYCDRLVVLSRGRVLAEGEPSAVLLPEVLAAAFGIRARVYSDPVTGSPVVSPIGPVGEKPDNAKFPGVEVHVE</sequence>
<evidence type="ECO:0000313" key="6">
    <source>
        <dbReference type="EMBL" id="MYD90712.1"/>
    </source>
</evidence>
<feature type="domain" description="ABC transporter" evidence="5">
    <location>
        <begin position="12"/>
        <end position="247"/>
    </location>
</feature>
<dbReference type="GO" id="GO:0005524">
    <property type="term" value="F:ATP binding"/>
    <property type="evidence" value="ECO:0007669"/>
    <property type="project" value="UniProtKB-KW"/>
</dbReference>
<dbReference type="InterPro" id="IPR027417">
    <property type="entry name" value="P-loop_NTPase"/>
</dbReference>
<proteinExistence type="predicted"/>
<dbReference type="SUPFAM" id="SSF52540">
    <property type="entry name" value="P-loop containing nucleoside triphosphate hydrolases"/>
    <property type="match status" value="1"/>
</dbReference>
<evidence type="ECO:0000256" key="3">
    <source>
        <dbReference type="ARBA" id="ARBA00022840"/>
    </source>
</evidence>